<dbReference type="Proteomes" id="UP000077748">
    <property type="component" value="Chromosome"/>
</dbReference>
<gene>
    <name evidence="2" type="ORF">A9C11_20745</name>
</gene>
<evidence type="ECO:0000313" key="2">
    <source>
        <dbReference type="EMBL" id="ANI16252.1"/>
    </source>
</evidence>
<organism evidence="2 3">
    <name type="scientific">Pseudomonas citronellolis</name>
    <dbReference type="NCBI Taxonomy" id="53408"/>
    <lineage>
        <taxon>Bacteria</taxon>
        <taxon>Pseudomonadati</taxon>
        <taxon>Pseudomonadota</taxon>
        <taxon>Gammaproteobacteria</taxon>
        <taxon>Pseudomonadales</taxon>
        <taxon>Pseudomonadaceae</taxon>
        <taxon>Pseudomonas</taxon>
    </lineage>
</organism>
<dbReference type="Pfam" id="PF11939">
    <property type="entry name" value="NiFe-hyd_HybE"/>
    <property type="match status" value="1"/>
</dbReference>
<evidence type="ECO:0000313" key="3">
    <source>
        <dbReference type="Proteomes" id="UP000077748"/>
    </source>
</evidence>
<dbReference type="Gene3D" id="3.30.1460.40">
    <property type="entry name" value="[NiFe]-hydrogenase assembly chaperone, HybE"/>
    <property type="match status" value="1"/>
</dbReference>
<dbReference type="InterPro" id="IPR023994">
    <property type="entry name" value="NiFe-hyd_HybE"/>
</dbReference>
<dbReference type="AlphaFoldDB" id="A0A1A9KFD7"/>
<evidence type="ECO:0000256" key="1">
    <source>
        <dbReference type="ARBA" id="ARBA00006532"/>
    </source>
</evidence>
<dbReference type="RefSeq" id="WP_058168052.1">
    <property type="nucleotide sequence ID" value="NZ_CP015878.1"/>
</dbReference>
<evidence type="ECO:0008006" key="4">
    <source>
        <dbReference type="Google" id="ProtNLM"/>
    </source>
</evidence>
<dbReference type="NCBIfam" id="TIGR03993">
    <property type="entry name" value="hydrog_HybE"/>
    <property type="match status" value="1"/>
</dbReference>
<proteinExistence type="inferred from homology"/>
<accession>A0A1A9KFD7</accession>
<sequence>MTDPTLRAEALARRFSEIAATRMRDLPLLNPALGVEAVGFAAQSLGAEAGSGLLGVLVTPWCMNLIWLPDPGQPRPREGESREYRIGEQQLGFIAAHDEVFGAYQSCSLFSPMFEFADRQSARDTALQVLALLRRGTPDEGPALGRRRLLFGHLREAAR</sequence>
<name>A0A1A9KFD7_9PSED</name>
<comment type="similarity">
    <text evidence="1">Belongs to the HupJ family.</text>
</comment>
<reference evidence="2 3" key="1">
    <citation type="submission" date="2016-05" db="EMBL/GenBank/DDBJ databases">
        <title>Genome Sequence of Pseudomonas citronellolis Strain SJTE-3, an Estrogens and Persistent Organic Pollutants degradation strain.</title>
        <authorList>
            <person name="Liang R."/>
        </authorList>
    </citation>
    <scope>NUCLEOTIDE SEQUENCE [LARGE SCALE GENOMIC DNA]</scope>
    <source>
        <strain evidence="2 3">SJTE-3</strain>
    </source>
</reference>
<dbReference type="InterPro" id="IPR038530">
    <property type="entry name" value="NiFe-hyd_HybE_sf"/>
</dbReference>
<dbReference type="EMBL" id="CP015878">
    <property type="protein sequence ID" value="ANI16252.1"/>
    <property type="molecule type" value="Genomic_DNA"/>
</dbReference>
<protein>
    <recommendedName>
        <fullName evidence="4">[NiFe]-hydrogenase assembly, chaperone, HybE</fullName>
    </recommendedName>
</protein>